<evidence type="ECO:0000313" key="3">
    <source>
        <dbReference type="EMBL" id="PCJ24749.1"/>
    </source>
</evidence>
<comment type="caution">
    <text evidence="3">The sequence shown here is derived from an EMBL/GenBank/DDBJ whole genome shotgun (WGS) entry which is preliminary data.</text>
</comment>
<sequence>MQNTDIENTLLTLQRSSDNISHIDEIWSQGRSVFGGISAALAVTGMRKLLDSPQPLRSLMVSFIAPVLPGQVKVDAKILRQGRNVTQCSADVISDNNLCLQTMAVFGNSREAFKAPTQIEVAPLSRDKGIAFETYAKRLPRFLQRFDGCWVGGGIPFSGNFNPRLNMWVRHKSPLHGFPMEKLVTIADIPPPVILTHFKEPPVPASSLSWSLEFVVPPETITNDWFYLEFKVEAAADGYTQQSGNIYDESGRLLALTRQCMVYFG</sequence>
<name>A0A2A5AZP9_9GAMM</name>
<dbReference type="EMBL" id="NVVJ01000023">
    <property type="protein sequence ID" value="PCJ24749.1"/>
    <property type="molecule type" value="Genomic_DNA"/>
</dbReference>
<dbReference type="SUPFAM" id="SSF54637">
    <property type="entry name" value="Thioesterase/thiol ester dehydrase-isomerase"/>
    <property type="match status" value="2"/>
</dbReference>
<dbReference type="InterPro" id="IPR029069">
    <property type="entry name" value="HotDog_dom_sf"/>
</dbReference>
<dbReference type="Pfam" id="PF20789">
    <property type="entry name" value="4HBT_3C"/>
    <property type="match status" value="1"/>
</dbReference>
<dbReference type="Proteomes" id="UP000218327">
    <property type="component" value="Unassembled WGS sequence"/>
</dbReference>
<dbReference type="InterPro" id="IPR049450">
    <property type="entry name" value="ACOT8-like_C"/>
</dbReference>
<evidence type="ECO:0000259" key="1">
    <source>
        <dbReference type="Pfam" id="PF13622"/>
    </source>
</evidence>
<evidence type="ECO:0008006" key="5">
    <source>
        <dbReference type="Google" id="ProtNLM"/>
    </source>
</evidence>
<evidence type="ECO:0000313" key="4">
    <source>
        <dbReference type="Proteomes" id="UP000218327"/>
    </source>
</evidence>
<protein>
    <recommendedName>
        <fullName evidence="5">Acyl-CoA thioesterase</fullName>
    </recommendedName>
</protein>
<gene>
    <name evidence="3" type="ORF">COA96_08750</name>
</gene>
<dbReference type="InterPro" id="IPR049449">
    <property type="entry name" value="TesB_ACOT8-like_N"/>
</dbReference>
<accession>A0A2A5AZP9</accession>
<dbReference type="Gene3D" id="2.40.160.210">
    <property type="entry name" value="Acyl-CoA thioesterase, double hotdog domain"/>
    <property type="match status" value="1"/>
</dbReference>
<dbReference type="AlphaFoldDB" id="A0A2A5AZP9"/>
<dbReference type="InterPro" id="IPR042171">
    <property type="entry name" value="Acyl-CoA_hotdog"/>
</dbReference>
<organism evidence="3 4">
    <name type="scientific">SAR86 cluster bacterium</name>
    <dbReference type="NCBI Taxonomy" id="2030880"/>
    <lineage>
        <taxon>Bacteria</taxon>
        <taxon>Pseudomonadati</taxon>
        <taxon>Pseudomonadota</taxon>
        <taxon>Gammaproteobacteria</taxon>
        <taxon>SAR86 cluster</taxon>
    </lineage>
</organism>
<dbReference type="Pfam" id="PF13622">
    <property type="entry name" value="4HBT_3"/>
    <property type="match status" value="1"/>
</dbReference>
<proteinExistence type="predicted"/>
<reference evidence="4" key="1">
    <citation type="submission" date="2017-08" db="EMBL/GenBank/DDBJ databases">
        <title>A dynamic microbial community with high functional redundancy inhabits the cold, oxic subseafloor aquifer.</title>
        <authorList>
            <person name="Tully B.J."/>
            <person name="Wheat C.G."/>
            <person name="Glazer B.T."/>
            <person name="Huber J.A."/>
        </authorList>
    </citation>
    <scope>NUCLEOTIDE SEQUENCE [LARGE SCALE GENOMIC DNA]</scope>
</reference>
<evidence type="ECO:0000259" key="2">
    <source>
        <dbReference type="Pfam" id="PF20789"/>
    </source>
</evidence>
<feature type="domain" description="Acyl-CoA thioesterase-like C-terminal" evidence="2">
    <location>
        <begin position="135"/>
        <end position="261"/>
    </location>
</feature>
<feature type="domain" description="Acyl-CoA thioesterase-like N-terminal HotDog" evidence="1">
    <location>
        <begin position="24"/>
        <end position="107"/>
    </location>
</feature>